<evidence type="ECO:0000259" key="2">
    <source>
        <dbReference type="PROSITE" id="PS50894"/>
    </source>
</evidence>
<evidence type="ECO:0000256" key="1">
    <source>
        <dbReference type="PROSITE-ProRule" id="PRU00110"/>
    </source>
</evidence>
<protein>
    <recommendedName>
        <fullName evidence="2">HPt domain-containing protein</fullName>
    </recommendedName>
</protein>
<evidence type="ECO:0000313" key="3">
    <source>
        <dbReference type="EMBL" id="GLH67563.1"/>
    </source>
</evidence>
<name>A0ABQ5PYX2_9BACT</name>
<feature type="domain" description="HPt" evidence="2">
    <location>
        <begin position="22"/>
        <end position="115"/>
    </location>
</feature>
<dbReference type="CDD" id="cd00088">
    <property type="entry name" value="HPT"/>
    <property type="match status" value="1"/>
</dbReference>
<dbReference type="InterPro" id="IPR008207">
    <property type="entry name" value="Sig_transdc_His_kin_Hpt_dom"/>
</dbReference>
<dbReference type="Proteomes" id="UP001165044">
    <property type="component" value="Unassembled WGS sequence"/>
</dbReference>
<dbReference type="InterPro" id="IPR036641">
    <property type="entry name" value="HPT_dom_sf"/>
</dbReference>
<dbReference type="RefSeq" id="WP_285608790.1">
    <property type="nucleotide sequence ID" value="NZ_BSDC01000002.1"/>
</dbReference>
<organism evidence="3 4">
    <name type="scientific">Geothrix edaphica</name>
    <dbReference type="NCBI Taxonomy" id="2927976"/>
    <lineage>
        <taxon>Bacteria</taxon>
        <taxon>Pseudomonadati</taxon>
        <taxon>Acidobacteriota</taxon>
        <taxon>Holophagae</taxon>
        <taxon>Holophagales</taxon>
        <taxon>Holophagaceae</taxon>
        <taxon>Geothrix</taxon>
    </lineage>
</organism>
<dbReference type="Gene3D" id="1.20.120.160">
    <property type="entry name" value="HPT domain"/>
    <property type="match status" value="1"/>
</dbReference>
<dbReference type="Pfam" id="PF01627">
    <property type="entry name" value="Hpt"/>
    <property type="match status" value="1"/>
</dbReference>
<feature type="modified residue" description="Phosphohistidine" evidence="1">
    <location>
        <position position="61"/>
    </location>
</feature>
<reference evidence="3" key="1">
    <citation type="journal article" date="2023" name="Antonie Van Leeuwenhoek">
        <title>Mesoterricola silvestris gen. nov., sp. nov., Mesoterricola sediminis sp. nov., Geothrix oryzae sp. nov., Geothrix edaphica sp. nov., Geothrix rubra sp. nov., and Geothrix limicola sp. nov., six novel members of Acidobacteriota isolated from soils.</title>
        <authorList>
            <person name="Itoh H."/>
            <person name="Sugisawa Y."/>
            <person name="Mise K."/>
            <person name="Xu Z."/>
            <person name="Kuniyasu M."/>
            <person name="Ushijima N."/>
            <person name="Kawano K."/>
            <person name="Kobayashi E."/>
            <person name="Shiratori Y."/>
            <person name="Masuda Y."/>
            <person name="Senoo K."/>
        </authorList>
    </citation>
    <scope>NUCLEOTIDE SEQUENCE</scope>
    <source>
        <strain evidence="3">Red802</strain>
    </source>
</reference>
<dbReference type="SUPFAM" id="SSF47226">
    <property type="entry name" value="Histidine-containing phosphotransfer domain, HPT domain"/>
    <property type="match status" value="1"/>
</dbReference>
<dbReference type="PROSITE" id="PS50894">
    <property type="entry name" value="HPT"/>
    <property type="match status" value="1"/>
</dbReference>
<proteinExistence type="predicted"/>
<evidence type="ECO:0000313" key="4">
    <source>
        <dbReference type="Proteomes" id="UP001165044"/>
    </source>
</evidence>
<keyword evidence="1" id="KW-0597">Phosphoprotein</keyword>
<keyword evidence="4" id="KW-1185">Reference proteome</keyword>
<gene>
    <name evidence="3" type="ORF">GETHED_19270</name>
</gene>
<dbReference type="SMART" id="SM00073">
    <property type="entry name" value="HPT"/>
    <property type="match status" value="1"/>
</dbReference>
<comment type="caution">
    <text evidence="3">The sequence shown here is derived from an EMBL/GenBank/DDBJ whole genome shotgun (WGS) entry which is preliminary data.</text>
</comment>
<sequence length="124" mass="13208">MAPSDLLDLTTLQNLVELDDGSHGLVQEMIGIFREDTPHRIEDILQAVTDRDAEAFSRAAHALKGGSGALGARSLRARAAELEALGRGGSLEVGPDLRAQLEALFQASLAALEAYVREGESRQA</sequence>
<dbReference type="EMBL" id="BSDC01000002">
    <property type="protein sequence ID" value="GLH67563.1"/>
    <property type="molecule type" value="Genomic_DNA"/>
</dbReference>
<accession>A0ABQ5PYX2</accession>